<accession>A0A2I0W8V3</accession>
<evidence type="ECO:0000313" key="3">
    <source>
        <dbReference type="Proteomes" id="UP000233837"/>
    </source>
</evidence>
<evidence type="ECO:0000313" key="2">
    <source>
        <dbReference type="EMBL" id="PKU72083.1"/>
    </source>
</evidence>
<proteinExistence type="predicted"/>
<feature type="region of interest" description="Disordered" evidence="1">
    <location>
        <begin position="1"/>
        <end position="54"/>
    </location>
</feature>
<reference evidence="2 3" key="1">
    <citation type="journal article" date="2016" name="Sci. Rep.">
        <title>The Dendrobium catenatum Lindl. genome sequence provides insights into polysaccharide synthase, floral development and adaptive evolution.</title>
        <authorList>
            <person name="Zhang G.Q."/>
            <person name="Xu Q."/>
            <person name="Bian C."/>
            <person name="Tsai W.C."/>
            <person name="Yeh C.M."/>
            <person name="Liu K.W."/>
            <person name="Yoshida K."/>
            <person name="Zhang L.S."/>
            <person name="Chang S.B."/>
            <person name="Chen F."/>
            <person name="Shi Y."/>
            <person name="Su Y.Y."/>
            <person name="Zhang Y.Q."/>
            <person name="Chen L.J."/>
            <person name="Yin Y."/>
            <person name="Lin M."/>
            <person name="Huang H."/>
            <person name="Deng H."/>
            <person name="Wang Z.W."/>
            <person name="Zhu S.L."/>
            <person name="Zhao X."/>
            <person name="Deng C."/>
            <person name="Niu S.C."/>
            <person name="Huang J."/>
            <person name="Wang M."/>
            <person name="Liu G.H."/>
            <person name="Yang H.J."/>
            <person name="Xiao X.J."/>
            <person name="Hsiao Y.Y."/>
            <person name="Wu W.L."/>
            <person name="Chen Y.Y."/>
            <person name="Mitsuda N."/>
            <person name="Ohme-Takagi M."/>
            <person name="Luo Y.B."/>
            <person name="Van de Peer Y."/>
            <person name="Liu Z.J."/>
        </authorList>
    </citation>
    <scope>NUCLEOTIDE SEQUENCE [LARGE SCALE GENOMIC DNA]</scope>
    <source>
        <tissue evidence="2">The whole plant</tissue>
    </source>
</reference>
<name>A0A2I0W8V3_9ASPA</name>
<dbReference type="PANTHER" id="PTHR36747:SF1">
    <property type="entry name" value="HYDROXYPROLINE-RICH GLYCOPROTEIN FAMILY PROTEIN"/>
    <property type="match status" value="1"/>
</dbReference>
<dbReference type="Proteomes" id="UP000233837">
    <property type="component" value="Unassembled WGS sequence"/>
</dbReference>
<protein>
    <submittedName>
        <fullName evidence="2">Uncharacterized protein</fullName>
    </submittedName>
</protein>
<gene>
    <name evidence="2" type="ORF">MA16_Dca014683</name>
</gene>
<organism evidence="2 3">
    <name type="scientific">Dendrobium catenatum</name>
    <dbReference type="NCBI Taxonomy" id="906689"/>
    <lineage>
        <taxon>Eukaryota</taxon>
        <taxon>Viridiplantae</taxon>
        <taxon>Streptophyta</taxon>
        <taxon>Embryophyta</taxon>
        <taxon>Tracheophyta</taxon>
        <taxon>Spermatophyta</taxon>
        <taxon>Magnoliopsida</taxon>
        <taxon>Liliopsida</taxon>
        <taxon>Asparagales</taxon>
        <taxon>Orchidaceae</taxon>
        <taxon>Epidendroideae</taxon>
        <taxon>Malaxideae</taxon>
        <taxon>Dendrobiinae</taxon>
        <taxon>Dendrobium</taxon>
    </lineage>
</organism>
<dbReference type="PANTHER" id="PTHR36747">
    <property type="entry name" value="HYDROXYPROLINE-RICH GLYCOPROTEIN FAMILY PROTEIN"/>
    <property type="match status" value="1"/>
</dbReference>
<sequence>MDPILSHGEATPTAFTGLQTHEKPANAKASKDFIKRRSLTPNLQVPKASQLSNRSERYLSPTDLLISPISRRLLAKNRKGVNFLPKSKN</sequence>
<dbReference type="AlphaFoldDB" id="A0A2I0W8V3"/>
<feature type="compositionally biased region" description="Polar residues" evidence="1">
    <location>
        <begin position="39"/>
        <end position="53"/>
    </location>
</feature>
<dbReference type="EMBL" id="KZ502844">
    <property type="protein sequence ID" value="PKU72083.1"/>
    <property type="molecule type" value="Genomic_DNA"/>
</dbReference>
<keyword evidence="3" id="KW-1185">Reference proteome</keyword>
<reference evidence="2 3" key="2">
    <citation type="journal article" date="2017" name="Nature">
        <title>The Apostasia genome and the evolution of orchids.</title>
        <authorList>
            <person name="Zhang G.Q."/>
            <person name="Liu K.W."/>
            <person name="Li Z."/>
            <person name="Lohaus R."/>
            <person name="Hsiao Y.Y."/>
            <person name="Niu S.C."/>
            <person name="Wang J.Y."/>
            <person name="Lin Y.C."/>
            <person name="Xu Q."/>
            <person name="Chen L.J."/>
            <person name="Yoshida K."/>
            <person name="Fujiwara S."/>
            <person name="Wang Z.W."/>
            <person name="Zhang Y.Q."/>
            <person name="Mitsuda N."/>
            <person name="Wang M."/>
            <person name="Liu G.H."/>
            <person name="Pecoraro L."/>
            <person name="Huang H.X."/>
            <person name="Xiao X.J."/>
            <person name="Lin M."/>
            <person name="Wu X.Y."/>
            <person name="Wu W.L."/>
            <person name="Chen Y.Y."/>
            <person name="Chang S.B."/>
            <person name="Sakamoto S."/>
            <person name="Ohme-Takagi M."/>
            <person name="Yagi M."/>
            <person name="Zeng S.J."/>
            <person name="Shen C.Y."/>
            <person name="Yeh C.M."/>
            <person name="Luo Y.B."/>
            <person name="Tsai W.C."/>
            <person name="Van de Peer Y."/>
            <person name="Liu Z.J."/>
        </authorList>
    </citation>
    <scope>NUCLEOTIDE SEQUENCE [LARGE SCALE GENOMIC DNA]</scope>
    <source>
        <tissue evidence="2">The whole plant</tissue>
    </source>
</reference>
<feature type="compositionally biased region" description="Basic and acidic residues" evidence="1">
    <location>
        <begin position="20"/>
        <end position="35"/>
    </location>
</feature>
<evidence type="ECO:0000256" key="1">
    <source>
        <dbReference type="SAM" id="MobiDB-lite"/>
    </source>
</evidence>